<dbReference type="SUPFAM" id="SSF54197">
    <property type="entry name" value="HIT-like"/>
    <property type="match status" value="1"/>
</dbReference>
<dbReference type="InterPro" id="IPR002711">
    <property type="entry name" value="HNH"/>
</dbReference>
<protein>
    <submittedName>
        <fullName evidence="3">HIT domain-containing protein</fullName>
    </submittedName>
</protein>
<gene>
    <name evidence="3" type="ORF">KL867_20225</name>
</gene>
<dbReference type="InterPro" id="IPR001310">
    <property type="entry name" value="Histidine_triad_HIT"/>
</dbReference>
<dbReference type="Gene3D" id="3.30.428.10">
    <property type="entry name" value="HIT-like"/>
    <property type="match status" value="1"/>
</dbReference>
<dbReference type="PROSITE" id="PS51084">
    <property type="entry name" value="HIT_2"/>
    <property type="match status" value="1"/>
</dbReference>
<dbReference type="Gene3D" id="1.10.30.50">
    <property type="match status" value="1"/>
</dbReference>
<dbReference type="InterPro" id="IPR011146">
    <property type="entry name" value="HIT-like"/>
</dbReference>
<dbReference type="InterPro" id="IPR036265">
    <property type="entry name" value="HIT-like_sf"/>
</dbReference>
<dbReference type="Proteomes" id="UP000763802">
    <property type="component" value="Unassembled WGS sequence"/>
</dbReference>
<sequence>MAMNNDQLHRYITQQMRMSHVYQPVMLRELLRSGGEVSVEQIAKALLSHDRSQVEYYEIRTKNMVGKVLTNNGVVVPVKDGNRIIGFRLNDFVDVDAEDRDRLIAECDEKIADYIELRGSNIWQHRSNAKGYVPGSIRYEVLKRAKYRCELCGASAEEVALHVDHIVPRNRGGQDDLSNFQALCITCNTNKRDLDDADFRGVAETYGDRETGCIFCGIPADRVIAENELCYAIRDGFPVTPLHTLVIPKRHVADYFDLFQPELNAFRRMLDDLRSSIQDEDQTVTGFNVGVNAGQSAGQTIFHCHVHLIPRRHEDVPNPRGGVRGVIPEKQSY</sequence>
<feature type="short sequence motif" description="Histidine triad motif" evidence="1">
    <location>
        <begin position="303"/>
        <end position="307"/>
    </location>
</feature>
<feature type="domain" description="HIT" evidence="2">
    <location>
        <begin position="211"/>
        <end position="318"/>
    </location>
</feature>
<dbReference type="PRINTS" id="PR00332">
    <property type="entry name" value="HISTRIAD"/>
</dbReference>
<evidence type="ECO:0000259" key="2">
    <source>
        <dbReference type="PROSITE" id="PS51084"/>
    </source>
</evidence>
<dbReference type="Pfam" id="PF01230">
    <property type="entry name" value="HIT"/>
    <property type="match status" value="1"/>
</dbReference>
<dbReference type="PANTHER" id="PTHR42997:SF1">
    <property type="entry name" value="AP-4-A PHOSPHORYLASE"/>
    <property type="match status" value="1"/>
</dbReference>
<evidence type="ECO:0000313" key="3">
    <source>
        <dbReference type="EMBL" id="MBT3143392.1"/>
    </source>
</evidence>
<comment type="caution">
    <text evidence="3">The sequence shown here is derived from an EMBL/GenBank/DDBJ whole genome shotgun (WGS) entry which is preliminary data.</text>
</comment>
<organism evidence="3 4">
    <name type="scientific">Falsiruegeria litorea</name>
    <dbReference type="NCBI Taxonomy" id="1280831"/>
    <lineage>
        <taxon>Bacteria</taxon>
        <taxon>Pseudomonadati</taxon>
        <taxon>Pseudomonadota</taxon>
        <taxon>Alphaproteobacteria</taxon>
        <taxon>Rhodobacterales</taxon>
        <taxon>Roseobacteraceae</taxon>
        <taxon>Falsiruegeria</taxon>
    </lineage>
</organism>
<reference evidence="3 4" key="1">
    <citation type="submission" date="2021-05" db="EMBL/GenBank/DDBJ databases">
        <title>Draft genomes of marine bacteria isolated from model chitin particles.</title>
        <authorList>
            <person name="Datta M.S."/>
            <person name="Schwartzman J.A."/>
            <person name="Cordero O."/>
        </authorList>
    </citation>
    <scope>NUCLEOTIDE SEQUENCE [LARGE SCALE GENOMIC DNA]</scope>
    <source>
        <strain evidence="3 4">4E07</strain>
    </source>
</reference>
<dbReference type="InterPro" id="IPR003615">
    <property type="entry name" value="HNH_nuc"/>
</dbReference>
<name>A0ABS5WW76_9RHOB</name>
<dbReference type="CDD" id="cd00085">
    <property type="entry name" value="HNHc"/>
    <property type="match status" value="1"/>
</dbReference>
<dbReference type="InterPro" id="IPR052908">
    <property type="entry name" value="AP-4-A_phosphorylase"/>
</dbReference>
<proteinExistence type="predicted"/>
<evidence type="ECO:0000256" key="1">
    <source>
        <dbReference type="PROSITE-ProRule" id="PRU00464"/>
    </source>
</evidence>
<accession>A0ABS5WW76</accession>
<dbReference type="EMBL" id="JAHHDY010000025">
    <property type="protein sequence ID" value="MBT3143392.1"/>
    <property type="molecule type" value="Genomic_DNA"/>
</dbReference>
<keyword evidence="4" id="KW-1185">Reference proteome</keyword>
<dbReference type="PANTHER" id="PTHR42997">
    <property type="entry name" value="HIT FAMILY HYDROLASE"/>
    <property type="match status" value="1"/>
</dbReference>
<evidence type="ECO:0000313" key="4">
    <source>
        <dbReference type="Proteomes" id="UP000763802"/>
    </source>
</evidence>
<dbReference type="Pfam" id="PF01844">
    <property type="entry name" value="HNH"/>
    <property type="match status" value="1"/>
</dbReference>
<dbReference type="SMART" id="SM00507">
    <property type="entry name" value="HNHc"/>
    <property type="match status" value="1"/>
</dbReference>